<name>A0AA39GR13_SARSR</name>
<proteinExistence type="predicted"/>
<comment type="caution">
    <text evidence="1">The sequence shown here is derived from an EMBL/GenBank/DDBJ whole genome shotgun (WGS) entry which is preliminary data.</text>
</comment>
<dbReference type="EMBL" id="JAPDFR010000001">
    <property type="protein sequence ID" value="KAK0391571.1"/>
    <property type="molecule type" value="Genomic_DNA"/>
</dbReference>
<sequence>MTSHDGPGLLPVPCQCPLRRVYKTSILPVLKSNSSPSSAQTLSSPLFKDLQSTTPIFQHFQQLFFHKSPPLPPNTTATMKFSIVATILSATSVIAAPAPEPAADVVSMMAASPQWTIQGLKRNCNGANTECTWNFGIYPGTGKATACTYVVKAKNAATANGGAGKCGDYTITSGWSGQFGPGNGFTTLSVVNNKSKRIIWPAYTDKQLAGGKVVKPDQSYAPAALP</sequence>
<evidence type="ECO:0008006" key="3">
    <source>
        <dbReference type="Google" id="ProtNLM"/>
    </source>
</evidence>
<dbReference type="Proteomes" id="UP001175261">
    <property type="component" value="Unassembled WGS sequence"/>
</dbReference>
<keyword evidence="2" id="KW-1185">Reference proteome</keyword>
<evidence type="ECO:0000313" key="1">
    <source>
        <dbReference type="EMBL" id="KAK0391571.1"/>
    </source>
</evidence>
<dbReference type="AlphaFoldDB" id="A0AA39GR13"/>
<protein>
    <recommendedName>
        <fullName evidence="3">Small secreted protein</fullName>
    </recommendedName>
</protein>
<gene>
    <name evidence="1" type="ORF">NLU13_1071</name>
</gene>
<reference evidence="1" key="1">
    <citation type="submission" date="2022-10" db="EMBL/GenBank/DDBJ databases">
        <title>Determination and structural analysis of whole genome sequence of Sarocladium strictum F4-1.</title>
        <authorList>
            <person name="Hu L."/>
            <person name="Jiang Y."/>
        </authorList>
    </citation>
    <scope>NUCLEOTIDE SEQUENCE</scope>
    <source>
        <strain evidence="1">F4-1</strain>
    </source>
</reference>
<organism evidence="1 2">
    <name type="scientific">Sarocladium strictum</name>
    <name type="common">Black bundle disease fungus</name>
    <name type="synonym">Acremonium strictum</name>
    <dbReference type="NCBI Taxonomy" id="5046"/>
    <lineage>
        <taxon>Eukaryota</taxon>
        <taxon>Fungi</taxon>
        <taxon>Dikarya</taxon>
        <taxon>Ascomycota</taxon>
        <taxon>Pezizomycotina</taxon>
        <taxon>Sordariomycetes</taxon>
        <taxon>Hypocreomycetidae</taxon>
        <taxon>Hypocreales</taxon>
        <taxon>Sarocladiaceae</taxon>
        <taxon>Sarocladium</taxon>
    </lineage>
</organism>
<accession>A0AA39GR13</accession>
<evidence type="ECO:0000313" key="2">
    <source>
        <dbReference type="Proteomes" id="UP001175261"/>
    </source>
</evidence>